<gene>
    <name evidence="1" type="ORF">vBLivaVAfA18_014</name>
</gene>
<organism evidence="1 2">
    <name type="scientific">Listeria phage vB_Liva_VAfA18</name>
    <dbReference type="NCBI Taxonomy" id="2712945"/>
    <lineage>
        <taxon>Viruses</taxon>
        <taxon>Duplodnaviria</taxon>
        <taxon>Heunggongvirae</taxon>
        <taxon>Uroviricota</taxon>
        <taxon>Caudoviricetes</taxon>
        <taxon>Herelleviridae</taxon>
        <taxon>Jasinskavirinae</taxon>
        <taxon>Pecentumvirus</taxon>
        <taxon>Pecentumvirus list36</taxon>
    </lineage>
</organism>
<reference evidence="1" key="1">
    <citation type="submission" date="2020-01" db="EMBL/GenBank/DDBJ databases">
        <title>Comparative genomic and phylogenetic analyses of the P100virus genus of Listeria bacteriophages and report of two new members.</title>
        <authorList>
            <person name="Blanco Fernandez M.D."/>
            <person name="Barrios M.E."/>
            <person name="Mbayed V.A."/>
            <person name="Klumpp J."/>
        </authorList>
    </citation>
    <scope>NUCLEOTIDE SEQUENCE</scope>
</reference>
<protein>
    <submittedName>
        <fullName evidence="1">Uncharacterized protein</fullName>
    </submittedName>
</protein>
<proteinExistence type="predicted"/>
<dbReference type="EMBL" id="MN939540">
    <property type="protein sequence ID" value="QIG60938.1"/>
    <property type="molecule type" value="Genomic_DNA"/>
</dbReference>
<evidence type="ECO:0000313" key="1">
    <source>
        <dbReference type="EMBL" id="QIG60938.1"/>
    </source>
</evidence>
<dbReference type="Proteomes" id="UP000609966">
    <property type="component" value="Segment"/>
</dbReference>
<evidence type="ECO:0000313" key="2">
    <source>
        <dbReference type="Proteomes" id="UP000609966"/>
    </source>
</evidence>
<name>A0A858EE17_9CAUD</name>
<sequence length="94" mass="10263">MFVLNGLLCTLLVLMILVGTIALNAGDVVLVKNLEYYDLKAGVYKIIGESDGLYNFVGIDVDVYEPVSVENINRLLGSCVLRVSELTLDVVVQN</sequence>
<accession>A0A858EE17</accession>